<keyword evidence="3" id="KW-1185">Reference proteome</keyword>
<reference evidence="2" key="2">
    <citation type="submission" date="2021-04" db="EMBL/GenBank/DDBJ databases">
        <title>Complete Genome and methylome analysis of Thiothrix fructosivorans ATCC 49748.</title>
        <authorList>
            <person name="Fomenkov A."/>
            <person name="Sun L."/>
            <person name="Vincze T."/>
            <person name="Grabovich M.Y."/>
            <person name="Roberts R.J."/>
        </authorList>
    </citation>
    <scope>NUCLEOTIDE SEQUENCE</scope>
    <source>
        <strain evidence="2">ATCC 49748</strain>
    </source>
</reference>
<organism evidence="2">
    <name type="scientific">Thiothrix fructosivorans</name>
    <dbReference type="NCBI Taxonomy" id="111770"/>
    <lineage>
        <taxon>Bacteria</taxon>
        <taxon>Pseudomonadati</taxon>
        <taxon>Pseudomonadota</taxon>
        <taxon>Gammaproteobacteria</taxon>
        <taxon>Thiotrichales</taxon>
        <taxon>Thiotrichaceae</taxon>
        <taxon>Thiothrix</taxon>
    </lineage>
</organism>
<dbReference type="EMBL" id="CP072748">
    <property type="protein sequence ID" value="QTX10334.1"/>
    <property type="molecule type" value="Genomic_DNA"/>
</dbReference>
<evidence type="ECO:0000313" key="3">
    <source>
        <dbReference type="Proteomes" id="UP000664466"/>
    </source>
</evidence>
<reference evidence="1 3" key="1">
    <citation type="submission" date="2021-03" db="EMBL/GenBank/DDBJ databases">
        <title>Draft genome and methylome analysis of Thiotrix fructosivoruns ATCC 49748.</title>
        <authorList>
            <person name="Fomenkov A."/>
            <person name="Grabovich M.Y."/>
            <person name="Roberts R.J."/>
        </authorList>
    </citation>
    <scope>NUCLEOTIDE SEQUENCE [LARGE SCALE GENOMIC DNA]</scope>
    <source>
        <strain evidence="1 3">ATCC 49748</strain>
    </source>
</reference>
<name>A0A8B0SH32_9GAMM</name>
<protein>
    <recommendedName>
        <fullName evidence="4">DUF72 domain-containing protein</fullName>
    </recommendedName>
</protein>
<dbReference type="Proteomes" id="UP000664466">
    <property type="component" value="Unassembled WGS sequence"/>
</dbReference>
<gene>
    <name evidence="2" type="ORF">J1836_017395</name>
    <name evidence="1" type="ORF">J1836_13765</name>
</gene>
<dbReference type="SUPFAM" id="SSF117396">
    <property type="entry name" value="TM1631-like"/>
    <property type="match status" value="1"/>
</dbReference>
<dbReference type="InterPro" id="IPR036520">
    <property type="entry name" value="UPF0759_sf"/>
</dbReference>
<evidence type="ECO:0000313" key="1">
    <source>
        <dbReference type="EMBL" id="MBO0613972.1"/>
    </source>
</evidence>
<accession>A0A8B0SH32</accession>
<dbReference type="Gene3D" id="3.20.20.410">
    <property type="entry name" value="Protein of unknown function UPF0759"/>
    <property type="match status" value="1"/>
</dbReference>
<evidence type="ECO:0000313" key="2">
    <source>
        <dbReference type="EMBL" id="QTX10334.1"/>
    </source>
</evidence>
<sequence length="199" mass="22469">MQQPIFSSLTLAAYGWSPSNWAQVFYPDDLPAEWHIAYYANEFSRILLPAALWNAVSLAAVATWAKDTADDFGFYLELTRDVLQAAHWQSVQMTVEQHLAEKVLGLLVDSDAMPLLPVAWVERFAVHQRVTGQWLGVMPNGAEAQVGMLHSPQAFAPLALRDVFEQLQQHTAHRDVILFLDTPYATVEQMRLMQQLYGV</sequence>
<dbReference type="RefSeq" id="WP_207251703.1">
    <property type="nucleotide sequence ID" value="NZ_JAFMPM010000007.1"/>
</dbReference>
<evidence type="ECO:0008006" key="4">
    <source>
        <dbReference type="Google" id="ProtNLM"/>
    </source>
</evidence>
<dbReference type="EMBL" id="JAFMPM010000007">
    <property type="protein sequence ID" value="MBO0613972.1"/>
    <property type="molecule type" value="Genomic_DNA"/>
</dbReference>
<proteinExistence type="predicted"/>
<dbReference type="AlphaFoldDB" id="A0A8B0SH32"/>